<dbReference type="GO" id="GO:0003676">
    <property type="term" value="F:nucleic acid binding"/>
    <property type="evidence" value="ECO:0007669"/>
    <property type="project" value="InterPro"/>
</dbReference>
<dbReference type="Proteomes" id="UP000198804">
    <property type="component" value="Unassembled WGS sequence"/>
</dbReference>
<sequence>MRAPGSTSRRTGARKLAGAVPMRESAIQAAVVQHWRLFGQPHTLVAAIPNEAAKGQPGLTKGLPDLLVIGGRVRIAFLELKTPNGSLSFEQKLFRNLCAFVGIECVAAYGRDEPIAVLEGWGILRPNLNGPVR</sequence>
<dbReference type="GO" id="GO:0016788">
    <property type="term" value="F:hydrolase activity, acting on ester bonds"/>
    <property type="evidence" value="ECO:0007669"/>
    <property type="project" value="InterPro"/>
</dbReference>
<keyword evidence="6" id="KW-1185">Reference proteome</keyword>
<evidence type="ECO:0000313" key="5">
    <source>
        <dbReference type="EMBL" id="SFL18132.1"/>
    </source>
</evidence>
<dbReference type="AlphaFoldDB" id="A0A1I4FJP9"/>
<dbReference type="Gene3D" id="3.40.1350.10">
    <property type="match status" value="1"/>
</dbReference>
<dbReference type="InterPro" id="IPR011856">
    <property type="entry name" value="tRNA_endonuc-like_dom_sf"/>
</dbReference>
<dbReference type="InterPro" id="IPR014883">
    <property type="entry name" value="VRR_NUC"/>
</dbReference>
<evidence type="ECO:0000256" key="2">
    <source>
        <dbReference type="ARBA" id="ARBA00022722"/>
    </source>
</evidence>
<keyword evidence="2" id="KW-0540">Nuclease</keyword>
<organism evidence="5 6">
    <name type="scientific">Methylorubrum salsuginis</name>
    <dbReference type="NCBI Taxonomy" id="414703"/>
    <lineage>
        <taxon>Bacteria</taxon>
        <taxon>Pseudomonadati</taxon>
        <taxon>Pseudomonadota</taxon>
        <taxon>Alphaproteobacteria</taxon>
        <taxon>Hyphomicrobiales</taxon>
        <taxon>Methylobacteriaceae</taxon>
        <taxon>Methylorubrum</taxon>
    </lineage>
</organism>
<proteinExistence type="predicted"/>
<evidence type="ECO:0000259" key="4">
    <source>
        <dbReference type="SMART" id="SM00990"/>
    </source>
</evidence>
<reference evidence="6" key="1">
    <citation type="submission" date="2016-10" db="EMBL/GenBank/DDBJ databases">
        <authorList>
            <person name="Varghese N."/>
            <person name="Submissions S."/>
        </authorList>
    </citation>
    <scope>NUCLEOTIDE SEQUENCE [LARGE SCALE GENOMIC DNA]</scope>
    <source>
        <strain evidence="6">CGMCC 1.6474</strain>
    </source>
</reference>
<evidence type="ECO:0000313" key="6">
    <source>
        <dbReference type="Proteomes" id="UP000198804"/>
    </source>
</evidence>
<comment type="cofactor">
    <cofactor evidence="1">
        <name>Mg(2+)</name>
        <dbReference type="ChEBI" id="CHEBI:18420"/>
    </cofactor>
</comment>
<evidence type="ECO:0000256" key="3">
    <source>
        <dbReference type="ARBA" id="ARBA00022801"/>
    </source>
</evidence>
<dbReference type="STRING" id="414703.SAMN04488125_11076"/>
<dbReference type="Pfam" id="PF08774">
    <property type="entry name" value="VRR_NUC"/>
    <property type="match status" value="1"/>
</dbReference>
<evidence type="ECO:0000256" key="1">
    <source>
        <dbReference type="ARBA" id="ARBA00001946"/>
    </source>
</evidence>
<gene>
    <name evidence="5" type="ORF">SAMN04488125_11076</name>
</gene>
<name>A0A1I4FJP9_9HYPH</name>
<protein>
    <submittedName>
        <fullName evidence="5">VRR-NUC domain-containing protein</fullName>
    </submittedName>
</protein>
<accession>A0A1I4FJP9</accession>
<dbReference type="OrthoDB" id="8003382at2"/>
<keyword evidence="3" id="KW-0378">Hydrolase</keyword>
<dbReference type="EMBL" id="FOSV01000010">
    <property type="protein sequence ID" value="SFL18132.1"/>
    <property type="molecule type" value="Genomic_DNA"/>
</dbReference>
<dbReference type="GO" id="GO:0004518">
    <property type="term" value="F:nuclease activity"/>
    <property type="evidence" value="ECO:0007669"/>
    <property type="project" value="UniProtKB-KW"/>
</dbReference>
<dbReference type="SMART" id="SM00990">
    <property type="entry name" value="VRR_NUC"/>
    <property type="match status" value="1"/>
</dbReference>
<feature type="domain" description="VRR-NUC" evidence="4">
    <location>
        <begin position="22"/>
        <end position="112"/>
    </location>
</feature>